<evidence type="ECO:0000256" key="9">
    <source>
        <dbReference type="ARBA" id="ARBA00023136"/>
    </source>
</evidence>
<organism evidence="14 15">
    <name type="scientific">Ostreobium quekettii</name>
    <dbReference type="NCBI Taxonomy" id="121088"/>
    <lineage>
        <taxon>Eukaryota</taxon>
        <taxon>Viridiplantae</taxon>
        <taxon>Chlorophyta</taxon>
        <taxon>core chlorophytes</taxon>
        <taxon>Ulvophyceae</taxon>
        <taxon>TCBD clade</taxon>
        <taxon>Bryopsidales</taxon>
        <taxon>Ostreobineae</taxon>
        <taxon>Ostreobiaceae</taxon>
        <taxon>Ostreobium</taxon>
    </lineage>
</organism>
<comment type="subcellular location">
    <subcellularLocation>
        <location evidence="1">Endomembrane system</location>
        <topology evidence="1">Multi-pass membrane protein</topology>
    </subcellularLocation>
</comment>
<feature type="transmembrane region" description="Helical" evidence="12">
    <location>
        <begin position="754"/>
        <end position="775"/>
    </location>
</feature>
<dbReference type="EMBL" id="CAJHUC010001329">
    <property type="protein sequence ID" value="CAD7700735.1"/>
    <property type="molecule type" value="Genomic_DNA"/>
</dbReference>
<comment type="caution">
    <text evidence="14">The sequence shown here is derived from an EMBL/GenBank/DDBJ whole genome shotgun (WGS) entry which is preliminary data.</text>
</comment>
<feature type="transmembrane region" description="Helical" evidence="12">
    <location>
        <begin position="728"/>
        <end position="748"/>
    </location>
</feature>
<keyword evidence="7 12" id="KW-1133">Transmembrane helix</keyword>
<evidence type="ECO:0000256" key="10">
    <source>
        <dbReference type="SAM" id="Coils"/>
    </source>
</evidence>
<feature type="transmembrane region" description="Helical" evidence="12">
    <location>
        <begin position="454"/>
        <end position="472"/>
    </location>
</feature>
<evidence type="ECO:0000313" key="15">
    <source>
        <dbReference type="Proteomes" id="UP000708148"/>
    </source>
</evidence>
<feature type="coiled-coil region" evidence="10">
    <location>
        <begin position="218"/>
        <end position="273"/>
    </location>
</feature>
<dbReference type="Proteomes" id="UP000708148">
    <property type="component" value="Unassembled WGS sequence"/>
</dbReference>
<keyword evidence="5 12" id="KW-0812">Transmembrane</keyword>
<feature type="transmembrane region" description="Helical" evidence="12">
    <location>
        <begin position="536"/>
        <end position="559"/>
    </location>
</feature>
<name>A0A8S1J4F5_9CHLO</name>
<sequence length="1062" mass="113285">MAAGQGRRARLPGRASACRRSADRMAGGWRAAGPWRVGLRGARRTRQQLCAEDDGVVLEEVEGEVEAILEEVPEIESSDSEDENLVPLKEALDRAKALALSSSFKREALEAEAQGVAELAVEARDAFKRSSKKLEEAMSEKKAFAIEIQDLEERKEQLDARILEIKKVKEVEADDAQIDGEEAVSRLEGGLNLSSAEWISEYDESAEAEDVAASLQASADLNEELKIVRIDIETASNRIAKLRSLQEEQESKIKDLRENALAAELEATVFEERASAVMTACATAVTNELEAKAVLKETELALDKAMDDTEALLSTQDFDDDEEVEEEEEVVKVVEKDEPSEKAKTIGDAEGGVAVLMPRAEVPSTPPAQKKDKKKDSLAAEHSVMQPVALFLKKYGKAVGAMLLATAASIVFLQSPAGKTLLSSAGHFFSKLSHHLADFWHYIIPSSHAGAEGFLQTIWLLLMSVVMVPLVLKGIPGGTPVLGFLIAGCIVGPNALGIVKDMEGVHMLAELGVVFLLFNIGLELSLERLRSMAKLVFGLGNAQVLITIFAVAFTAAGITGVSGPAAIVIGCALALSTTAVAMQVLQDRGENGARHGRATFSVLLLQDLAVVVVLIMIPLLAPKNGAMAGGLQPILKILGTAAVKAAICITGMIVFGRVLLRPIYRAIAGFENKEIFAALTLLVVLGASKLTEVSGLSLALGAFLAGLLLAETEYVLQVESDIAPYKGLLMGLFFMAVGMEIDLGMLFAQWKSVLLSLTILLAGKVAIMATVGPLFGLSRLTAIRSGLYLAAGGEFAFVTVGEAEVQGILPLPLVNQIYLVVALSMALLPYLAILGEKLGSLFEKGDVRALQPRSGDSGSQKDHVIIAGFGRVGSLVARLLSERLIPFVALDVQSDRVQNGKALDLPIYFGDAGSQAVLQSVGAKNAKCIVVALDSPGANYRCVWAASRHFPHVPVYVRARDVDHARNLEKAGASVVVPETLEPSLQLAASVLNQTDASPEEVAVAIDTFRRGHLSELETLAKETGYSMGYGFNRMKDGLMRMEEDEDVDGVALGTAAAPEGA</sequence>
<evidence type="ECO:0000256" key="2">
    <source>
        <dbReference type="ARBA" id="ARBA00022448"/>
    </source>
</evidence>
<dbReference type="PANTHER" id="PTHR46157:SF2">
    <property type="entry name" value="K(+) EFFLUX ANTIPORTER 1, CHLOROPLASTIC-RELATED"/>
    <property type="match status" value="1"/>
</dbReference>
<dbReference type="InterPro" id="IPR036291">
    <property type="entry name" value="NAD(P)-bd_dom_sf"/>
</dbReference>
<dbReference type="Pfam" id="PF02254">
    <property type="entry name" value="TrkA_N"/>
    <property type="match status" value="1"/>
</dbReference>
<evidence type="ECO:0000256" key="1">
    <source>
        <dbReference type="ARBA" id="ARBA00004127"/>
    </source>
</evidence>
<keyword evidence="9 12" id="KW-0472">Membrane</keyword>
<evidence type="ECO:0000259" key="13">
    <source>
        <dbReference type="PROSITE" id="PS51201"/>
    </source>
</evidence>
<feature type="transmembrane region" description="Helical" evidence="12">
    <location>
        <begin position="565"/>
        <end position="586"/>
    </location>
</feature>
<dbReference type="InterPro" id="IPR038770">
    <property type="entry name" value="Na+/solute_symporter_sf"/>
</dbReference>
<feature type="transmembrane region" description="Helical" evidence="12">
    <location>
        <begin position="641"/>
        <end position="660"/>
    </location>
</feature>
<dbReference type="GO" id="GO:0012505">
    <property type="term" value="C:endomembrane system"/>
    <property type="evidence" value="ECO:0007669"/>
    <property type="project" value="UniProtKB-SubCell"/>
</dbReference>
<feature type="domain" description="RCK N-terminal" evidence="13">
    <location>
        <begin position="861"/>
        <end position="978"/>
    </location>
</feature>
<feature type="transmembrane region" description="Helical" evidence="12">
    <location>
        <begin position="815"/>
        <end position="834"/>
    </location>
</feature>
<reference evidence="14" key="1">
    <citation type="submission" date="2020-12" db="EMBL/GenBank/DDBJ databases">
        <authorList>
            <person name="Iha C."/>
        </authorList>
    </citation>
    <scope>NUCLEOTIDE SEQUENCE</scope>
</reference>
<evidence type="ECO:0000313" key="14">
    <source>
        <dbReference type="EMBL" id="CAD7700735.1"/>
    </source>
</evidence>
<feature type="transmembrane region" description="Helical" evidence="12">
    <location>
        <begin position="672"/>
        <end position="690"/>
    </location>
</feature>
<accession>A0A8S1J4F5</accession>
<dbReference type="GO" id="GO:0009507">
    <property type="term" value="C:chloroplast"/>
    <property type="evidence" value="ECO:0007669"/>
    <property type="project" value="TreeGrafter"/>
</dbReference>
<evidence type="ECO:0000256" key="7">
    <source>
        <dbReference type="ARBA" id="ARBA00022989"/>
    </source>
</evidence>
<dbReference type="Gene3D" id="3.40.50.720">
    <property type="entry name" value="NAD(P)-binding Rossmann-like Domain"/>
    <property type="match status" value="1"/>
</dbReference>
<keyword evidence="3" id="KW-0050">Antiport</keyword>
<evidence type="ECO:0000256" key="4">
    <source>
        <dbReference type="ARBA" id="ARBA00022538"/>
    </source>
</evidence>
<dbReference type="GO" id="GO:0016020">
    <property type="term" value="C:membrane"/>
    <property type="evidence" value="ECO:0007669"/>
    <property type="project" value="InterPro"/>
</dbReference>
<keyword evidence="2" id="KW-0813">Transport</keyword>
<protein>
    <recommendedName>
        <fullName evidence="13">RCK N-terminal domain-containing protein</fullName>
    </recommendedName>
</protein>
<keyword evidence="15" id="KW-1185">Reference proteome</keyword>
<dbReference type="AlphaFoldDB" id="A0A8S1J4F5"/>
<gene>
    <name evidence="14" type="ORF">OSTQU699_LOCUS6094</name>
</gene>
<feature type="transmembrane region" description="Helical" evidence="12">
    <location>
        <begin position="505"/>
        <end position="524"/>
    </location>
</feature>
<evidence type="ECO:0000256" key="6">
    <source>
        <dbReference type="ARBA" id="ARBA00022958"/>
    </source>
</evidence>
<keyword evidence="10" id="KW-0175">Coiled coil</keyword>
<keyword evidence="6" id="KW-0630">Potassium</keyword>
<evidence type="ECO:0000256" key="5">
    <source>
        <dbReference type="ARBA" id="ARBA00022692"/>
    </source>
</evidence>
<evidence type="ECO:0000256" key="3">
    <source>
        <dbReference type="ARBA" id="ARBA00022449"/>
    </source>
</evidence>
<evidence type="ECO:0000256" key="12">
    <source>
        <dbReference type="SAM" id="Phobius"/>
    </source>
</evidence>
<dbReference type="PANTHER" id="PTHR46157">
    <property type="entry name" value="K(+) EFFLUX ANTIPORTER 3, CHLOROPLASTIC"/>
    <property type="match status" value="1"/>
</dbReference>
<feature type="transmembrane region" description="Helical" evidence="12">
    <location>
        <begin position="479"/>
        <end position="499"/>
    </location>
</feature>
<dbReference type="FunFam" id="3.40.50.720:FF:000036">
    <property type="entry name" value="Glutathione-regulated potassium-efflux system protein KefB"/>
    <property type="match status" value="1"/>
</dbReference>
<feature type="coiled-coil region" evidence="10">
    <location>
        <begin position="134"/>
        <end position="168"/>
    </location>
</feature>
<feature type="region of interest" description="Disordered" evidence="11">
    <location>
        <begin position="1"/>
        <end position="27"/>
    </location>
</feature>
<keyword evidence="4" id="KW-0633">Potassium transport</keyword>
<proteinExistence type="predicted"/>
<dbReference type="InterPro" id="IPR003148">
    <property type="entry name" value="RCK_N"/>
</dbReference>
<dbReference type="Pfam" id="PF00999">
    <property type="entry name" value="Na_H_Exchanger"/>
    <property type="match status" value="1"/>
</dbReference>
<dbReference type="PROSITE" id="PS51201">
    <property type="entry name" value="RCK_N"/>
    <property type="match status" value="1"/>
</dbReference>
<dbReference type="OrthoDB" id="4834at2759"/>
<evidence type="ECO:0000256" key="8">
    <source>
        <dbReference type="ARBA" id="ARBA00023065"/>
    </source>
</evidence>
<dbReference type="SUPFAM" id="SSF51735">
    <property type="entry name" value="NAD(P)-binding Rossmann-fold domains"/>
    <property type="match status" value="1"/>
</dbReference>
<dbReference type="GO" id="GO:0015386">
    <property type="term" value="F:potassium:proton antiporter activity"/>
    <property type="evidence" value="ECO:0007669"/>
    <property type="project" value="TreeGrafter"/>
</dbReference>
<dbReference type="InterPro" id="IPR006153">
    <property type="entry name" value="Cation/H_exchanger_TM"/>
</dbReference>
<keyword evidence="8" id="KW-0406">Ion transport</keyword>
<feature type="transmembrane region" description="Helical" evidence="12">
    <location>
        <begin position="696"/>
        <end position="716"/>
    </location>
</feature>
<dbReference type="Gene3D" id="1.20.1530.20">
    <property type="match status" value="1"/>
</dbReference>
<feature type="transmembrane region" description="Helical" evidence="12">
    <location>
        <begin position="598"/>
        <end position="621"/>
    </location>
</feature>
<evidence type="ECO:0000256" key="11">
    <source>
        <dbReference type="SAM" id="MobiDB-lite"/>
    </source>
</evidence>